<evidence type="ECO:0000313" key="1">
    <source>
        <dbReference type="EMBL" id="KIK10885.1"/>
    </source>
</evidence>
<dbReference type="AlphaFoldDB" id="A0A0C9XF25"/>
<protein>
    <submittedName>
        <fullName evidence="1">Uncharacterized protein</fullName>
    </submittedName>
</protein>
<dbReference type="HOGENOM" id="CLU_2441730_0_0_1"/>
<proteinExistence type="predicted"/>
<accession>A0A0C9XF25</accession>
<sequence>MRRLCIENGLNRIHRKCLGFFRTSERSLSRLPDPRDHIGNVLYRLPAGLRTENATICASTSVGHPQKIRTDPLQSPSRCHWHRSLPGAYY</sequence>
<organism evidence="1 2">
    <name type="scientific">Pisolithus microcarpus 441</name>
    <dbReference type="NCBI Taxonomy" id="765257"/>
    <lineage>
        <taxon>Eukaryota</taxon>
        <taxon>Fungi</taxon>
        <taxon>Dikarya</taxon>
        <taxon>Basidiomycota</taxon>
        <taxon>Agaricomycotina</taxon>
        <taxon>Agaricomycetes</taxon>
        <taxon>Agaricomycetidae</taxon>
        <taxon>Boletales</taxon>
        <taxon>Sclerodermatineae</taxon>
        <taxon>Pisolithaceae</taxon>
        <taxon>Pisolithus</taxon>
    </lineage>
</organism>
<reference evidence="2" key="2">
    <citation type="submission" date="2015-01" db="EMBL/GenBank/DDBJ databases">
        <title>Evolutionary Origins and Diversification of the Mycorrhizal Mutualists.</title>
        <authorList>
            <consortium name="DOE Joint Genome Institute"/>
            <consortium name="Mycorrhizal Genomics Consortium"/>
            <person name="Kohler A."/>
            <person name="Kuo A."/>
            <person name="Nagy L.G."/>
            <person name="Floudas D."/>
            <person name="Copeland A."/>
            <person name="Barry K.W."/>
            <person name="Cichocki N."/>
            <person name="Veneault-Fourrey C."/>
            <person name="LaButti K."/>
            <person name="Lindquist E.A."/>
            <person name="Lipzen A."/>
            <person name="Lundell T."/>
            <person name="Morin E."/>
            <person name="Murat C."/>
            <person name="Riley R."/>
            <person name="Ohm R."/>
            <person name="Sun H."/>
            <person name="Tunlid A."/>
            <person name="Henrissat B."/>
            <person name="Grigoriev I.V."/>
            <person name="Hibbett D.S."/>
            <person name="Martin F."/>
        </authorList>
    </citation>
    <scope>NUCLEOTIDE SEQUENCE [LARGE SCALE GENOMIC DNA]</scope>
    <source>
        <strain evidence="2">441</strain>
    </source>
</reference>
<name>A0A0C9XF25_9AGAM</name>
<reference evidence="1 2" key="1">
    <citation type="submission" date="2014-04" db="EMBL/GenBank/DDBJ databases">
        <authorList>
            <consortium name="DOE Joint Genome Institute"/>
            <person name="Kuo A."/>
            <person name="Kohler A."/>
            <person name="Costa M.D."/>
            <person name="Nagy L.G."/>
            <person name="Floudas D."/>
            <person name="Copeland A."/>
            <person name="Barry K.W."/>
            <person name="Cichocki N."/>
            <person name="Veneault-Fourrey C."/>
            <person name="LaButti K."/>
            <person name="Lindquist E.A."/>
            <person name="Lipzen A."/>
            <person name="Lundell T."/>
            <person name="Morin E."/>
            <person name="Murat C."/>
            <person name="Sun H."/>
            <person name="Tunlid A."/>
            <person name="Henrissat B."/>
            <person name="Grigoriev I.V."/>
            <person name="Hibbett D.S."/>
            <person name="Martin F."/>
            <person name="Nordberg H.P."/>
            <person name="Cantor M.N."/>
            <person name="Hua S.X."/>
        </authorList>
    </citation>
    <scope>NUCLEOTIDE SEQUENCE [LARGE SCALE GENOMIC DNA]</scope>
    <source>
        <strain evidence="1 2">441</strain>
    </source>
</reference>
<keyword evidence="2" id="KW-1185">Reference proteome</keyword>
<evidence type="ECO:0000313" key="2">
    <source>
        <dbReference type="Proteomes" id="UP000054018"/>
    </source>
</evidence>
<dbReference type="Proteomes" id="UP000054018">
    <property type="component" value="Unassembled WGS sequence"/>
</dbReference>
<dbReference type="EMBL" id="KN834378">
    <property type="protein sequence ID" value="KIK10885.1"/>
    <property type="molecule type" value="Genomic_DNA"/>
</dbReference>
<gene>
    <name evidence="1" type="ORF">PISMIDRAFT_690713</name>
</gene>